<keyword evidence="2" id="KW-1185">Reference proteome</keyword>
<dbReference type="Proteomes" id="UP000789901">
    <property type="component" value="Unassembled WGS sequence"/>
</dbReference>
<evidence type="ECO:0000313" key="2">
    <source>
        <dbReference type="Proteomes" id="UP000789901"/>
    </source>
</evidence>
<accession>A0ABN7VNJ3</accession>
<sequence>MFKFKVEYKINICKKIGEIYKDQFKKEINLEAVSKFNSIARIKKNIPIFNILPFEINSINIFYEEFITNIKKCSDDKKYVKEQFQFFWFIYYKDYDKEYFEDEIKNFEDRFWFIRFISHRNSGKEFFKD</sequence>
<dbReference type="EMBL" id="CAJVQB010018809">
    <property type="protein sequence ID" value="CAG8788916.1"/>
    <property type="molecule type" value="Genomic_DNA"/>
</dbReference>
<organism evidence="1 2">
    <name type="scientific">Gigaspora margarita</name>
    <dbReference type="NCBI Taxonomy" id="4874"/>
    <lineage>
        <taxon>Eukaryota</taxon>
        <taxon>Fungi</taxon>
        <taxon>Fungi incertae sedis</taxon>
        <taxon>Mucoromycota</taxon>
        <taxon>Glomeromycotina</taxon>
        <taxon>Glomeromycetes</taxon>
        <taxon>Diversisporales</taxon>
        <taxon>Gigasporaceae</taxon>
        <taxon>Gigaspora</taxon>
    </lineage>
</organism>
<evidence type="ECO:0000313" key="1">
    <source>
        <dbReference type="EMBL" id="CAG8788916.1"/>
    </source>
</evidence>
<gene>
    <name evidence="1" type="ORF">GMARGA_LOCUS20904</name>
</gene>
<proteinExistence type="predicted"/>
<comment type="caution">
    <text evidence="1">The sequence shown here is derived from an EMBL/GenBank/DDBJ whole genome shotgun (WGS) entry which is preliminary data.</text>
</comment>
<reference evidence="1 2" key="1">
    <citation type="submission" date="2021-06" db="EMBL/GenBank/DDBJ databases">
        <authorList>
            <person name="Kallberg Y."/>
            <person name="Tangrot J."/>
            <person name="Rosling A."/>
        </authorList>
    </citation>
    <scope>NUCLEOTIDE SEQUENCE [LARGE SCALE GENOMIC DNA]</scope>
    <source>
        <strain evidence="1 2">120-4 pot B 10/14</strain>
    </source>
</reference>
<protein>
    <submittedName>
        <fullName evidence="1">44608_t:CDS:1</fullName>
    </submittedName>
</protein>
<name>A0ABN7VNJ3_GIGMA</name>